<proteinExistence type="predicted"/>
<dbReference type="RefSeq" id="XP_025596143.1">
    <property type="nucleotide sequence ID" value="XM_025743187.1"/>
</dbReference>
<dbReference type="AlphaFoldDB" id="A0A316Z459"/>
<feature type="compositionally biased region" description="Basic and acidic residues" evidence="1">
    <location>
        <begin position="152"/>
        <end position="162"/>
    </location>
</feature>
<sequence length="236" mass="25456">MQRPWMAANFHLLPVGRCDLLQGAAEAVFASSKSACCSSGGQAAVLLASPSPEPRGKQTMQPARPAACAVKGPASGPLPLVSAQARPCGAATCGLRPATCVLGARQRRRETLAYSASAMLEEHRVGDRRLAWDWELPTTWPRRSSLLPEHLPPQDDRPRRDTFSTPISCLATAPESQPAAASVLHLTPRKAARRLALKAHLRPPHLPSPPLRPVGAGRRKAASRMLLHQSRRLVRI</sequence>
<gene>
    <name evidence="3" type="ORF">FA09DRAFT_331808</name>
</gene>
<feature type="chain" id="PRO_5016356665" evidence="2">
    <location>
        <begin position="19"/>
        <end position="236"/>
    </location>
</feature>
<evidence type="ECO:0000256" key="1">
    <source>
        <dbReference type="SAM" id="MobiDB-lite"/>
    </source>
</evidence>
<reference evidence="3 4" key="1">
    <citation type="journal article" date="2018" name="Mol. Biol. Evol.">
        <title>Broad Genomic Sampling Reveals a Smut Pathogenic Ancestry of the Fungal Clade Ustilaginomycotina.</title>
        <authorList>
            <person name="Kijpornyongpan T."/>
            <person name="Mondo S.J."/>
            <person name="Barry K."/>
            <person name="Sandor L."/>
            <person name="Lee J."/>
            <person name="Lipzen A."/>
            <person name="Pangilinan J."/>
            <person name="LaButti K."/>
            <person name="Hainaut M."/>
            <person name="Henrissat B."/>
            <person name="Grigoriev I.V."/>
            <person name="Spatafora J.W."/>
            <person name="Aime M.C."/>
        </authorList>
    </citation>
    <scope>NUCLEOTIDE SEQUENCE [LARGE SCALE GENOMIC DNA]</scope>
    <source>
        <strain evidence="3 4">MCA 4186</strain>
    </source>
</reference>
<evidence type="ECO:0000313" key="4">
    <source>
        <dbReference type="Proteomes" id="UP000245946"/>
    </source>
</evidence>
<dbReference type="GeneID" id="37270731"/>
<evidence type="ECO:0000256" key="2">
    <source>
        <dbReference type="SAM" id="SignalP"/>
    </source>
</evidence>
<keyword evidence="2" id="KW-0732">Signal</keyword>
<dbReference type="Proteomes" id="UP000245946">
    <property type="component" value="Unassembled WGS sequence"/>
</dbReference>
<keyword evidence="4" id="KW-1185">Reference proteome</keyword>
<feature type="signal peptide" evidence="2">
    <location>
        <begin position="1"/>
        <end position="18"/>
    </location>
</feature>
<organism evidence="3 4">
    <name type="scientific">Tilletiopsis washingtonensis</name>
    <dbReference type="NCBI Taxonomy" id="58919"/>
    <lineage>
        <taxon>Eukaryota</taxon>
        <taxon>Fungi</taxon>
        <taxon>Dikarya</taxon>
        <taxon>Basidiomycota</taxon>
        <taxon>Ustilaginomycotina</taxon>
        <taxon>Exobasidiomycetes</taxon>
        <taxon>Entylomatales</taxon>
        <taxon>Entylomatales incertae sedis</taxon>
        <taxon>Tilletiopsis</taxon>
    </lineage>
</organism>
<accession>A0A316Z459</accession>
<dbReference type="EMBL" id="KZ819302">
    <property type="protein sequence ID" value="PWN95864.1"/>
    <property type="molecule type" value="Genomic_DNA"/>
</dbReference>
<name>A0A316Z459_9BASI</name>
<feature type="region of interest" description="Disordered" evidence="1">
    <location>
        <begin position="143"/>
        <end position="164"/>
    </location>
</feature>
<protein>
    <submittedName>
        <fullName evidence="3">Uncharacterized protein</fullName>
    </submittedName>
</protein>
<evidence type="ECO:0000313" key="3">
    <source>
        <dbReference type="EMBL" id="PWN95864.1"/>
    </source>
</evidence>